<protein>
    <recommendedName>
        <fullName evidence="3">Galectin</fullName>
    </recommendedName>
</protein>
<evidence type="ECO:0000313" key="2">
    <source>
        <dbReference type="Proteomes" id="UP000053424"/>
    </source>
</evidence>
<reference evidence="2" key="2">
    <citation type="submission" date="2015-01" db="EMBL/GenBank/DDBJ databases">
        <title>Evolutionary Origins and Diversification of the Mycorrhizal Mutualists.</title>
        <authorList>
            <consortium name="DOE Joint Genome Institute"/>
            <consortium name="Mycorrhizal Genomics Consortium"/>
            <person name="Kohler A."/>
            <person name="Kuo A."/>
            <person name="Nagy L.G."/>
            <person name="Floudas D."/>
            <person name="Copeland A."/>
            <person name="Barry K.W."/>
            <person name="Cichocki N."/>
            <person name="Veneault-Fourrey C."/>
            <person name="LaButti K."/>
            <person name="Lindquist E.A."/>
            <person name="Lipzen A."/>
            <person name="Lundell T."/>
            <person name="Morin E."/>
            <person name="Murat C."/>
            <person name="Riley R."/>
            <person name="Ohm R."/>
            <person name="Sun H."/>
            <person name="Tunlid A."/>
            <person name="Henrissat B."/>
            <person name="Grigoriev I.V."/>
            <person name="Hibbett D.S."/>
            <person name="Martin F."/>
        </authorList>
    </citation>
    <scope>NUCLEOTIDE SEQUENCE [LARGE SCALE GENOMIC DNA]</scope>
    <source>
        <strain evidence="2">h7</strain>
    </source>
</reference>
<sequence length="118" mass="13162">MATELRVGKVLPLYLSQGMVVAFKSTRFDLSRSAVNTRATHLDLYTAENDIVLRITIRGGQSKVFFNDRADKSLLDGWGEEQSVDRDGRGRASPFQCIIPSRAPVRTIPNNTIKFCST</sequence>
<dbReference type="Proteomes" id="UP000053424">
    <property type="component" value="Unassembled WGS sequence"/>
</dbReference>
<evidence type="ECO:0008006" key="3">
    <source>
        <dbReference type="Google" id="ProtNLM"/>
    </source>
</evidence>
<reference evidence="1 2" key="1">
    <citation type="submission" date="2014-04" db="EMBL/GenBank/DDBJ databases">
        <authorList>
            <consortium name="DOE Joint Genome Institute"/>
            <person name="Kuo A."/>
            <person name="Gay G."/>
            <person name="Dore J."/>
            <person name="Kohler A."/>
            <person name="Nagy L.G."/>
            <person name="Floudas D."/>
            <person name="Copeland A."/>
            <person name="Barry K.W."/>
            <person name="Cichocki N."/>
            <person name="Veneault-Fourrey C."/>
            <person name="LaButti K."/>
            <person name="Lindquist E.A."/>
            <person name="Lipzen A."/>
            <person name="Lundell T."/>
            <person name="Morin E."/>
            <person name="Murat C."/>
            <person name="Sun H."/>
            <person name="Tunlid A."/>
            <person name="Henrissat B."/>
            <person name="Grigoriev I.V."/>
            <person name="Hibbett D.S."/>
            <person name="Martin F."/>
            <person name="Nordberg H.P."/>
            <person name="Cantor M.N."/>
            <person name="Hua S.X."/>
        </authorList>
    </citation>
    <scope>NUCLEOTIDE SEQUENCE [LARGE SCALE GENOMIC DNA]</scope>
    <source>
        <strain evidence="2">h7</strain>
    </source>
</reference>
<evidence type="ECO:0000313" key="1">
    <source>
        <dbReference type="EMBL" id="KIM47270.1"/>
    </source>
</evidence>
<accession>A0A0C3CER5</accession>
<dbReference type="Gene3D" id="2.60.120.200">
    <property type="match status" value="1"/>
</dbReference>
<proteinExistence type="predicted"/>
<dbReference type="HOGENOM" id="CLU_2073446_0_0_1"/>
<dbReference type="EMBL" id="KN831770">
    <property type="protein sequence ID" value="KIM47270.1"/>
    <property type="molecule type" value="Genomic_DNA"/>
</dbReference>
<organism evidence="1 2">
    <name type="scientific">Hebeloma cylindrosporum</name>
    <dbReference type="NCBI Taxonomy" id="76867"/>
    <lineage>
        <taxon>Eukaryota</taxon>
        <taxon>Fungi</taxon>
        <taxon>Dikarya</taxon>
        <taxon>Basidiomycota</taxon>
        <taxon>Agaricomycotina</taxon>
        <taxon>Agaricomycetes</taxon>
        <taxon>Agaricomycetidae</taxon>
        <taxon>Agaricales</taxon>
        <taxon>Agaricineae</taxon>
        <taxon>Hymenogastraceae</taxon>
        <taxon>Hebeloma</taxon>
    </lineage>
</organism>
<keyword evidence="2" id="KW-1185">Reference proteome</keyword>
<name>A0A0C3CER5_HEBCY</name>
<dbReference type="AlphaFoldDB" id="A0A0C3CER5"/>
<gene>
    <name evidence="1" type="ORF">M413DRAFT_440730</name>
</gene>
<dbReference type="OrthoDB" id="3057900at2759"/>